<evidence type="ECO:0000313" key="27">
    <source>
        <dbReference type="Proteomes" id="UP000368512"/>
    </source>
</evidence>
<dbReference type="Proteomes" id="UP000393182">
    <property type="component" value="Unassembled WGS sequence"/>
</dbReference>
<evidence type="ECO:0000313" key="7">
    <source>
        <dbReference type="EMBL" id="EAG1892654.1"/>
    </source>
</evidence>
<dbReference type="EMBL" id="AABGUK010000001">
    <property type="protein sequence ID" value="EAH4240516.1"/>
    <property type="molecule type" value="Genomic_DNA"/>
</dbReference>
<evidence type="ECO:0000313" key="36">
    <source>
        <dbReference type="Proteomes" id="UP000530452"/>
    </source>
</evidence>
<evidence type="ECO:0000313" key="6">
    <source>
        <dbReference type="EMBL" id="EAG0867887.1"/>
    </source>
</evidence>
<evidence type="ECO:0000313" key="13">
    <source>
        <dbReference type="EMBL" id="EAH3295501.1"/>
    </source>
</evidence>
<dbReference type="Proteomes" id="UP000843775">
    <property type="component" value="Unassembled WGS sequence"/>
</dbReference>
<dbReference type="EMBL" id="DAAEEB010000010">
    <property type="protein sequence ID" value="HAA8053978.1"/>
    <property type="molecule type" value="Genomic_DNA"/>
</dbReference>
<dbReference type="NCBIfam" id="NF011660">
    <property type="entry name" value="PRK15080.1"/>
    <property type="match status" value="1"/>
</dbReference>
<dbReference type="Proteomes" id="UP000522199">
    <property type="component" value="Unassembled WGS sequence"/>
</dbReference>
<dbReference type="InterPro" id="IPR043129">
    <property type="entry name" value="ATPase_NBD"/>
</dbReference>
<evidence type="ECO:0000313" key="2">
    <source>
        <dbReference type="EMBL" id="EAC7480892.1"/>
    </source>
</evidence>
<evidence type="ECO:0000313" key="20">
    <source>
        <dbReference type="EMBL" id="HAJ9592639.1"/>
    </source>
</evidence>
<comment type="caution">
    <text evidence="2">The sequence shown here is derived from an EMBL/GenBank/DDBJ whole genome shotgun (WGS) entry which is preliminary data.</text>
</comment>
<reference evidence="36 37" key="6">
    <citation type="submission" date="2019-04" db="EMBL/GenBank/DDBJ databases">
        <authorList>
            <person name="Ashton P.M."/>
            <person name="Dallman T."/>
            <person name="Nair S."/>
            <person name="De Pinna E."/>
            <person name="Peters T."/>
            <person name="Grant K."/>
        </authorList>
    </citation>
    <scope>NUCLEOTIDE SEQUENCE [LARGE SCALE GENOMIC DNA]</scope>
    <source>
        <strain evidence="12 37">282333</strain>
        <strain evidence="13 36">282352</strain>
        <strain evidence="11 39">289003</strain>
        <strain evidence="17 30">788324</strain>
        <strain evidence="5">RL15000286</strain>
    </source>
</reference>
<dbReference type="EMBL" id="AABEMN010000019">
    <property type="protein sequence ID" value="EAG9520537.1"/>
    <property type="molecule type" value="Genomic_DNA"/>
</dbReference>
<dbReference type="EMBL" id="AABEKY010000007">
    <property type="protein sequence ID" value="EAG9388221.1"/>
    <property type="molecule type" value="Genomic_DNA"/>
</dbReference>
<protein>
    <submittedName>
        <fullName evidence="22">Chaperone protein DnaK</fullName>
    </submittedName>
    <submittedName>
        <fullName evidence="2">Ethanolamine utilization protein EutJ</fullName>
    </submittedName>
</protein>
<dbReference type="Proteomes" id="UP000548278">
    <property type="component" value="Unassembled WGS sequence"/>
</dbReference>
<dbReference type="EMBL" id="AABDGJ010000009">
    <property type="protein sequence ID" value="EAG6991250.1"/>
    <property type="molecule type" value="Genomic_DNA"/>
</dbReference>
<dbReference type="EMBL" id="AABBZO010000015">
    <property type="protein sequence ID" value="EAG4463066.1"/>
    <property type="molecule type" value="Genomic_DNA"/>
</dbReference>
<accession>A0A0B8R7D9</accession>
<dbReference type="Proteomes" id="UP000365297">
    <property type="component" value="Unassembled WGS sequence"/>
</dbReference>
<dbReference type="Proteomes" id="UP000272537">
    <property type="component" value="Unassembled WGS sequence"/>
</dbReference>
<evidence type="ECO:0000313" key="32">
    <source>
        <dbReference type="Proteomes" id="UP000489121"/>
    </source>
</evidence>
<dbReference type="Proteomes" id="UP000527632">
    <property type="component" value="Unassembled WGS sequence"/>
</dbReference>
<evidence type="ECO:0000313" key="11">
    <source>
        <dbReference type="EMBL" id="EAG9520537.1"/>
    </source>
</evidence>
<evidence type="ECO:0000313" key="17">
    <source>
        <dbReference type="EMBL" id="EDO0986744.1"/>
    </source>
</evidence>
<dbReference type="EMBL" id="AAAIXK010000001">
    <property type="protein sequence ID" value="EAC5548895.1"/>
    <property type="molecule type" value="Genomic_DNA"/>
</dbReference>
<evidence type="ECO:0000313" key="28">
    <source>
        <dbReference type="Proteomes" id="UP000379076"/>
    </source>
</evidence>
<dbReference type="EMBL" id="AAAREG010000001">
    <property type="protein sequence ID" value="EAE2352812.1"/>
    <property type="molecule type" value="Genomic_DNA"/>
</dbReference>
<dbReference type="NCBIfam" id="TIGR02529">
    <property type="entry name" value="EutJ"/>
    <property type="match status" value="1"/>
</dbReference>
<evidence type="ECO:0000313" key="23">
    <source>
        <dbReference type="Proteomes" id="UP000272537"/>
    </source>
</evidence>
<evidence type="ECO:0000313" key="14">
    <source>
        <dbReference type="EMBL" id="EAH4240516.1"/>
    </source>
</evidence>
<dbReference type="PANTHER" id="PTHR32432:SF3">
    <property type="entry name" value="ETHANOLAMINE UTILIZATION PROTEIN EUTJ"/>
    <property type="match status" value="1"/>
</dbReference>
<reference evidence="21 38" key="8">
    <citation type="submission" date="2020-06" db="EMBL/GenBank/DDBJ databases">
        <title>Two Listeria outbreaks in Switzerland in 2018 and 2020.</title>
        <authorList>
            <person name="Stevens M.J.A."/>
            <person name="Bloemberg G."/>
            <person name="Nusch-Inderbinnen M."/>
            <person name="Stephan R."/>
        </authorList>
    </citation>
    <scope>NUCLEOTIDE SEQUENCE [LARGE SCALE GENOMIC DNA]</scope>
    <source>
        <strain evidence="21 38">N18-0707</strain>
    </source>
</reference>
<evidence type="ECO:0000313" key="21">
    <source>
        <dbReference type="EMBL" id="NYA02956.1"/>
    </source>
</evidence>
<evidence type="ECO:0000313" key="35">
    <source>
        <dbReference type="Proteomes" id="UP000528151"/>
    </source>
</evidence>
<dbReference type="InterPro" id="IPR013366">
    <property type="entry name" value="EutJ"/>
</dbReference>
<reference evidence="24 25" key="3">
    <citation type="submission" date="2018-06" db="EMBL/GenBank/DDBJ databases">
        <authorList>
            <consortium name="PulseNet: The National Subtyping Network for Foodborne Disease Surveillance"/>
            <person name="Tarr C.L."/>
            <person name="Trees E."/>
            <person name="Katz L.S."/>
            <person name="Carleton-Romer H.A."/>
            <person name="Stroika S."/>
            <person name="Kucerova Z."/>
            <person name="Roache K.F."/>
            <person name="Sabol A.L."/>
            <person name="Besser J."/>
            <person name="Gerner-Smidt P."/>
        </authorList>
    </citation>
    <scope>NUCLEOTIDE SEQUENCE [LARGE SCALE GENOMIC DNA]</scope>
    <source>
        <strain evidence="4 24">PNUSAL000134</strain>
        <strain evidence="6 25">PNUSAL002180</strain>
        <strain evidence="7 31">PNUSAL002298</strain>
        <strain evidence="16 32">PNUSAL005692</strain>
    </source>
</reference>
<dbReference type="EMBL" id="DABJAN010000001">
    <property type="protein sequence ID" value="HAJ9592639.1"/>
    <property type="molecule type" value="Genomic_DNA"/>
</dbReference>
<dbReference type="EMBL" id="AANEHK010000012">
    <property type="protein sequence ID" value="EDO0986744.1"/>
    <property type="molecule type" value="Genomic_DNA"/>
</dbReference>
<evidence type="ECO:0000313" key="26">
    <source>
        <dbReference type="Proteomes" id="UP000365297"/>
    </source>
</evidence>
<dbReference type="Proteomes" id="UP000546397">
    <property type="component" value="Unassembled WGS sequence"/>
</dbReference>
<reference evidence="41 42" key="2">
    <citation type="journal article" date="2018" name="Genome Biol.">
        <title>SKESA: strategic k-mer extension for scrupulous assemblies.</title>
        <authorList>
            <person name="Souvorov A."/>
            <person name="Agarwala R."/>
            <person name="Lipman D.J."/>
        </authorList>
    </citation>
    <scope>NUCLEOTIDE SEQUENCE [LARGE SCALE GENOMIC DNA]</scope>
    <source>
        <strain evidence="18">09CEB371LM</strain>
        <strain evidence="20">2017-325981-023-01</strain>
        <strain evidence="19 42">DMG1500109</strain>
    </source>
</reference>
<dbReference type="EMBL" id="AABFVG010000012">
    <property type="protein sequence ID" value="EAH2283302.1"/>
    <property type="molecule type" value="Genomic_DNA"/>
</dbReference>
<dbReference type="EMBL" id="JACAVN010000016">
    <property type="protein sequence ID" value="NYA02956.1"/>
    <property type="molecule type" value="Genomic_DNA"/>
</dbReference>
<dbReference type="EMBL" id="AALGDA010000010">
    <property type="protein sequence ID" value="ECY9782348.1"/>
    <property type="molecule type" value="Genomic_DNA"/>
</dbReference>
<dbReference type="Proteomes" id="UP000489121">
    <property type="component" value="Unassembled WGS sequence"/>
</dbReference>
<dbReference type="Gene3D" id="3.30.420.40">
    <property type="match status" value="2"/>
</dbReference>
<dbReference type="Proteomes" id="UP000843503">
    <property type="component" value="Unassembled WGS sequence"/>
</dbReference>
<proteinExistence type="predicted"/>
<evidence type="ECO:0000313" key="39">
    <source>
        <dbReference type="Proteomes" id="UP000546397"/>
    </source>
</evidence>
<dbReference type="CDD" id="cd24047">
    <property type="entry name" value="ASKHA_NBD_EutJ"/>
    <property type="match status" value="1"/>
</dbReference>
<evidence type="ECO:0000313" key="19">
    <source>
        <dbReference type="EMBL" id="HAC1754349.1"/>
    </source>
</evidence>
<dbReference type="Proteomes" id="UP000379076">
    <property type="component" value="Unassembled WGS sequence"/>
</dbReference>
<dbReference type="Proteomes" id="UP000368512">
    <property type="component" value="Unassembled WGS sequence"/>
</dbReference>
<dbReference type="EMBL" id="AABATR010000001">
    <property type="protein sequence ID" value="EAG1892654.1"/>
    <property type="molecule type" value="Genomic_DNA"/>
</dbReference>
<dbReference type="Proteomes" id="UP000530452">
    <property type="component" value="Unassembled WGS sequence"/>
</dbReference>
<dbReference type="EMBL" id="DAAJZA010000003">
    <property type="protein sequence ID" value="HAC1754349.1"/>
    <property type="molecule type" value="Genomic_DNA"/>
</dbReference>
<evidence type="ECO:0000313" key="12">
    <source>
        <dbReference type="EMBL" id="EAH2283302.1"/>
    </source>
</evidence>
<evidence type="ECO:0000313" key="30">
    <source>
        <dbReference type="Proteomes" id="UP000467536"/>
    </source>
</evidence>
<evidence type="ECO:0000313" key="5">
    <source>
        <dbReference type="EMBL" id="EAE4942946.1"/>
    </source>
</evidence>
<dbReference type="Proteomes" id="UP000478682">
    <property type="component" value="Unassembled WGS sequence"/>
</dbReference>
<dbReference type="EMBL" id="AAASLB010000008">
    <property type="protein sequence ID" value="EAE4942946.1"/>
    <property type="molecule type" value="Genomic_DNA"/>
</dbReference>
<reference evidence="26 27" key="4">
    <citation type="submission" date="2018-06" db="EMBL/GenBank/DDBJ databases">
        <authorList>
            <consortium name="GenomeTrakr: Next Generation Sequencing Network for Food Pathogen Tracability"/>
        </authorList>
    </citation>
    <scope>NUCLEOTIDE SEQUENCE [LARGE SCALE GENOMIC DNA]</scope>
    <source>
        <strain evidence="2 27">CFSAN008042</strain>
        <strain evidence="8 35">CFSAN063727</strain>
        <strain evidence="3 28">FDA00006494</strain>
        <strain evidence="1 26">FDA00007096</strain>
        <strain evidence="15 29">FLAG-51482A</strain>
        <strain evidence="14 34">LS1344</strain>
    </source>
</reference>
<evidence type="ECO:0000313" key="15">
    <source>
        <dbReference type="EMBL" id="ECX6923169.1"/>
    </source>
</evidence>
<evidence type="ECO:0000313" key="24">
    <source>
        <dbReference type="Proteomes" id="UP000336166"/>
    </source>
</evidence>
<evidence type="ECO:0000313" key="31">
    <source>
        <dbReference type="Proteomes" id="UP000478682"/>
    </source>
</evidence>
<dbReference type="InterPro" id="IPR050696">
    <property type="entry name" value="FtsA/MreB"/>
</dbReference>
<dbReference type="Proteomes" id="UP000544530">
    <property type="component" value="Unassembled WGS sequence"/>
</dbReference>
<dbReference type="Pfam" id="PF14450">
    <property type="entry name" value="FtsA"/>
    <property type="match status" value="1"/>
</dbReference>
<evidence type="ECO:0000313" key="3">
    <source>
        <dbReference type="EMBL" id="EAE1337812.1"/>
    </source>
</evidence>
<dbReference type="Proteomes" id="UP000533021">
    <property type="component" value="Unassembled WGS sequence"/>
</dbReference>
<dbReference type="KEGG" id="lmok:CQ02_05970"/>
<dbReference type="Proteomes" id="UP000528151">
    <property type="component" value="Unassembled WGS sequence"/>
</dbReference>
<evidence type="ECO:0000313" key="8">
    <source>
        <dbReference type="EMBL" id="EAG4463066.1"/>
    </source>
</evidence>
<organism evidence="2 27">
    <name type="scientific">Listeria monocytogenes</name>
    <dbReference type="NCBI Taxonomy" id="1639"/>
    <lineage>
        <taxon>Bacteria</taxon>
        <taxon>Bacillati</taxon>
        <taxon>Bacillota</taxon>
        <taxon>Bacilli</taxon>
        <taxon>Bacillales</taxon>
        <taxon>Listeriaceae</taxon>
        <taxon>Listeria</taxon>
    </lineage>
</organism>
<gene>
    <name evidence="2" type="primary">eutJ</name>
    <name evidence="22" type="synonym">dnak_1</name>
    <name evidence="6" type="ORF">A8L61_11420</name>
    <name evidence="9" type="ORF">AB917_11700</name>
    <name evidence="3" type="ORF">ART25_02595</name>
    <name evidence="1" type="ORF">ARY78_00440</name>
    <name evidence="7" type="ORF">BB997_03425</name>
    <name evidence="15" type="ORF">BCZ19_00665</name>
    <name evidence="8" type="ORF">CA369_12265</name>
    <name evidence="10" type="ORF">CW845_12060</name>
    <name evidence="12" type="ORF">D4920_14545</name>
    <name evidence="11" type="ORF">D4B11_12215</name>
    <name evidence="13" type="ORF">D5N24_13905</name>
    <name evidence="2" type="ORF">DQ70_09390</name>
    <name evidence="22" type="ORF">DYZ80_00091</name>
    <name evidence="5" type="ORF">E1W56_12940</name>
    <name evidence="14" type="ORF">E5F58_00710</name>
    <name evidence="16" type="ORF">F6515_05015</name>
    <name evidence="17" type="ORF">FV747_12145</name>
    <name evidence="18" type="ORF">GHH22_12600</name>
    <name evidence="19" type="ORF">GI949_05120</name>
    <name evidence="20" type="ORF">HQN34_000815</name>
    <name evidence="21" type="ORF">HZJ64_14040</name>
    <name evidence="4" type="ORF">Y261_00435</name>
</gene>
<evidence type="ECO:0000313" key="42">
    <source>
        <dbReference type="Proteomes" id="UP000843775"/>
    </source>
</evidence>
<evidence type="ECO:0000313" key="4">
    <source>
        <dbReference type="EMBL" id="EAE2352812.1"/>
    </source>
</evidence>
<reference evidence="22 23" key="1">
    <citation type="journal article" date="2018" name="BMC Genomics">
        <title>Genes significantly associated with lineage II food isolates of Listeria monocytogenes.</title>
        <authorList>
            <person name="Pirone-Davies C."/>
            <person name="Chen Y."/>
            <person name="Pightling A."/>
            <person name="Ryan G."/>
            <person name="Wang Y."/>
            <person name="Yao K."/>
            <person name="Hoffmann M."/>
            <person name="Allard M.W."/>
        </authorList>
    </citation>
    <scope>NUCLEOTIDE SEQUENCE [LARGE SCALE GENOMIC DNA]</scope>
    <source>
        <strain evidence="22 23">PNUSAL000550</strain>
    </source>
</reference>
<dbReference type="Proteomes" id="UP000336166">
    <property type="component" value="Unassembled WGS sequence"/>
</dbReference>
<evidence type="ECO:0000313" key="22">
    <source>
        <dbReference type="EMBL" id="RKA10564.1"/>
    </source>
</evidence>
<evidence type="ECO:0000313" key="16">
    <source>
        <dbReference type="EMBL" id="ECY9782348.1"/>
    </source>
</evidence>
<evidence type="ECO:0000313" key="33">
    <source>
        <dbReference type="Proteomes" id="UP000522199"/>
    </source>
</evidence>
<dbReference type="Proteomes" id="UP000840039">
    <property type="component" value="Unassembled WGS sequence"/>
</dbReference>
<evidence type="ECO:0000313" key="1">
    <source>
        <dbReference type="EMBL" id="EAC5548895.1"/>
    </source>
</evidence>
<dbReference type="Proteomes" id="UP000427828">
    <property type="component" value="Unassembled WGS sequence"/>
</dbReference>
<evidence type="ECO:0000313" key="10">
    <source>
        <dbReference type="EMBL" id="EAG9388221.1"/>
    </source>
</evidence>
<name>A0A0B8R7D9_LISMN</name>
<dbReference type="RefSeq" id="WP_003724701.1">
    <property type="nucleotide sequence ID" value="NC_021825.2"/>
</dbReference>
<dbReference type="EMBL" id="AABGHY010000012">
    <property type="protein sequence ID" value="EAH3295501.1"/>
    <property type="molecule type" value="Genomic_DNA"/>
</dbReference>
<evidence type="ECO:0000313" key="29">
    <source>
        <dbReference type="Proteomes" id="UP000427828"/>
    </source>
</evidence>
<dbReference type="AlphaFoldDB" id="A0A0B8R7D9"/>
<dbReference type="EMBL" id="AAAQQZ010000001">
    <property type="protein sequence ID" value="EAE1337812.1"/>
    <property type="molecule type" value="Genomic_DNA"/>
</dbReference>
<evidence type="ECO:0000313" key="37">
    <source>
        <dbReference type="Proteomes" id="UP000533021"/>
    </source>
</evidence>
<dbReference type="PANTHER" id="PTHR32432">
    <property type="entry name" value="CELL DIVISION PROTEIN FTSA-RELATED"/>
    <property type="match status" value="1"/>
</dbReference>
<dbReference type="KEGG" id="lmv:Y193_09930"/>
<dbReference type="EMBL" id="AABAGT010000017">
    <property type="protein sequence ID" value="EAG0867887.1"/>
    <property type="molecule type" value="Genomic_DNA"/>
</dbReference>
<dbReference type="EMBL" id="AAAJWF010000005">
    <property type="protein sequence ID" value="EAC7480892.1"/>
    <property type="molecule type" value="Genomic_DNA"/>
</dbReference>
<reference evidence="33 40" key="5">
    <citation type="submission" date="2019-04" db="EMBL/GenBank/DDBJ databases">
        <authorList>
            <consortium name="GenomeTrakr network: Whole genome sequencing for foodborne pathogen traceback"/>
        </authorList>
    </citation>
    <scope>NUCLEOTIDE SEQUENCE [LARGE SCALE GENOMIC DNA]</scope>
    <source>
        <strain evidence="9 40">CFSAN004300</strain>
        <strain evidence="10 33">CFSAN072474</strain>
    </source>
</reference>
<evidence type="ECO:0000313" key="38">
    <source>
        <dbReference type="Proteomes" id="UP000544530"/>
    </source>
</evidence>
<evidence type="ECO:0000313" key="18">
    <source>
        <dbReference type="EMBL" id="HAA8053978.1"/>
    </source>
</evidence>
<dbReference type="EMBL" id="AALAQH010000001">
    <property type="protein sequence ID" value="ECX6923169.1"/>
    <property type="molecule type" value="Genomic_DNA"/>
</dbReference>
<dbReference type="Proteomes" id="UP000358545">
    <property type="component" value="Unassembled WGS sequence"/>
</dbReference>
<evidence type="ECO:0000313" key="25">
    <source>
        <dbReference type="Proteomes" id="UP000358545"/>
    </source>
</evidence>
<dbReference type="Proteomes" id="UP000467536">
    <property type="component" value="Unassembled WGS sequence"/>
</dbReference>
<dbReference type="EMBL" id="QXLS01000001">
    <property type="protein sequence ID" value="RKA10564.1"/>
    <property type="molecule type" value="Genomic_DNA"/>
</dbReference>
<sequence>MDILQTANERMEQLAALMNKDIKQKVSADQKVKVGVDLGTSSIVFVVLDEHDVPLFGAFEFADAVRDGLVVNYRESVEVVTRLKERAEKCLGITLTHASGAIPPGTVGNNKKVVANVIESAGMEALYTIDEPTAAAAVLGLQDGAVVDVGGGTTGISVFENGEVIYTADEPTGGTHMTLVLAGYYGVPVEKAEQNKREQKDSSEHFSVMRPVVEKMAEITRVHLEKSPSEPLYIVGGASAYSQFKDTFESYLKTPVFQPNYPQYVTPLGIAMSSGSENL</sequence>
<evidence type="ECO:0000313" key="40">
    <source>
        <dbReference type="Proteomes" id="UP000548278"/>
    </source>
</evidence>
<evidence type="ECO:0000313" key="34">
    <source>
        <dbReference type="Proteomes" id="UP000527632"/>
    </source>
</evidence>
<evidence type="ECO:0000313" key="9">
    <source>
        <dbReference type="EMBL" id="EAG6991250.1"/>
    </source>
</evidence>
<dbReference type="SUPFAM" id="SSF53067">
    <property type="entry name" value="Actin-like ATPase domain"/>
    <property type="match status" value="1"/>
</dbReference>
<evidence type="ECO:0000313" key="41">
    <source>
        <dbReference type="Proteomes" id="UP000843503"/>
    </source>
</evidence>
<reference evidence="18" key="7">
    <citation type="submission" date="2019-10" db="EMBL/GenBank/DDBJ databases">
        <authorList>
            <consortium name="NCBI Pathogen Detection Project"/>
        </authorList>
    </citation>
    <scope>NUCLEOTIDE SEQUENCE</scope>
    <source>
        <strain evidence="18">09CEB371LM</strain>
        <strain evidence="20">2017-325981-023-01</strain>
        <strain evidence="19">DMG1500109</strain>
    </source>
</reference>